<sequence length="627" mass="68993">MAHTDSREYRCAQQLVKYGMRAAHVSVVRSQTHVWRRVHGCIGRGYLSGLQPKAEAKSQREAKFTSLTPAQALQLAKELEETSTLTSLDLTGCKLGAESWKVIGAALEKNSTLTSLNLARCQLGDESGKVIGAALEKNSTLTSLDLSRCQLGAESGKRRRGGRGAWARRSPHALAHALGAVLWFDLPKLRDLVVCDPQWLIDGVSRVIRNFGIHHFDVDKEAERKADSELDELKIRGVLHHKLLKILWSEPKYKEQQEALLQLMEHFSFLVRIPGARDARGRLSLYRTRLTPPRLMSRLTRITPHPHHPHHPHHPPHASRASRLARLTPRAPHASRASRLSRLTPQPPHASPTSRLGRLSRLTPHPPLASPASPASPAARLTRLTPRAPHASRASRLTRSHAIPEVTPYPEVTPHPPHPPHASATASPLNRLTPQPPHASSASPKVTPHPKSRLARLTPHPKSRLTRLTRLTPPQPPHASPASRLNRLTPHALPASRLTRLTPHAPHASRACGDEVKYIVPALLTKPIDPPSSTSSDACSLVLHFELAHRCPAKPNLVVKEETLNKGFLPQGLIHHLLGSAVGWTHHTTDGFEPRLGRGSAHVSFGSQQLILEHVERRPLSIAPSSA</sequence>
<feature type="region of interest" description="Disordered" evidence="2">
    <location>
        <begin position="300"/>
        <end position="488"/>
    </location>
</feature>
<dbReference type="Pfam" id="PF16095">
    <property type="entry name" value="COR-A"/>
    <property type="match status" value="1"/>
</dbReference>
<dbReference type="InterPro" id="IPR032171">
    <property type="entry name" value="COR-A"/>
</dbReference>
<dbReference type="PANTHER" id="PTHR24114:SF2">
    <property type="entry name" value="F-BOX DOMAIN-CONTAINING PROTEIN-RELATED"/>
    <property type="match status" value="1"/>
</dbReference>
<dbReference type="SMART" id="SM00368">
    <property type="entry name" value="LRR_RI"/>
    <property type="match status" value="3"/>
</dbReference>
<evidence type="ECO:0000259" key="3">
    <source>
        <dbReference type="Pfam" id="PF16095"/>
    </source>
</evidence>
<dbReference type="Proteomes" id="UP001515480">
    <property type="component" value="Unassembled WGS sequence"/>
</dbReference>
<dbReference type="PANTHER" id="PTHR24114">
    <property type="entry name" value="LEUCINE RICH REPEAT FAMILY PROTEIN"/>
    <property type="match status" value="1"/>
</dbReference>
<name>A0AB34IFS5_PRYPA</name>
<dbReference type="Pfam" id="PF13516">
    <property type="entry name" value="LRR_6"/>
    <property type="match status" value="3"/>
</dbReference>
<gene>
    <name evidence="4" type="ORF">AB1Y20_016413</name>
</gene>
<dbReference type="AlphaFoldDB" id="A0AB34IFS5"/>
<dbReference type="InterPro" id="IPR032675">
    <property type="entry name" value="LRR_dom_sf"/>
</dbReference>
<organism evidence="4 5">
    <name type="scientific">Prymnesium parvum</name>
    <name type="common">Toxic golden alga</name>
    <dbReference type="NCBI Taxonomy" id="97485"/>
    <lineage>
        <taxon>Eukaryota</taxon>
        <taxon>Haptista</taxon>
        <taxon>Haptophyta</taxon>
        <taxon>Prymnesiophyceae</taxon>
        <taxon>Prymnesiales</taxon>
        <taxon>Prymnesiaceae</taxon>
        <taxon>Prymnesium</taxon>
    </lineage>
</organism>
<dbReference type="InterPro" id="IPR001611">
    <property type="entry name" value="Leu-rich_rpt"/>
</dbReference>
<evidence type="ECO:0000256" key="2">
    <source>
        <dbReference type="SAM" id="MobiDB-lite"/>
    </source>
</evidence>
<proteinExistence type="predicted"/>
<evidence type="ECO:0000256" key="1">
    <source>
        <dbReference type="ARBA" id="ARBA00022737"/>
    </source>
</evidence>
<feature type="compositionally biased region" description="Pro residues" evidence="2">
    <location>
        <begin position="411"/>
        <end position="420"/>
    </location>
</feature>
<dbReference type="InterPro" id="IPR052394">
    <property type="entry name" value="LRR-containing"/>
</dbReference>
<keyword evidence="1" id="KW-0677">Repeat</keyword>
<feature type="domain" description="COR" evidence="3">
    <location>
        <begin position="175"/>
        <end position="274"/>
    </location>
</feature>
<protein>
    <recommendedName>
        <fullName evidence="3">COR domain-containing protein</fullName>
    </recommendedName>
</protein>
<dbReference type="EMBL" id="JBGBPQ010000029">
    <property type="protein sequence ID" value="KAL1496459.1"/>
    <property type="molecule type" value="Genomic_DNA"/>
</dbReference>
<feature type="compositionally biased region" description="Basic residues" evidence="2">
    <location>
        <begin position="304"/>
        <end position="317"/>
    </location>
</feature>
<evidence type="ECO:0000313" key="5">
    <source>
        <dbReference type="Proteomes" id="UP001515480"/>
    </source>
</evidence>
<dbReference type="SUPFAM" id="SSF52047">
    <property type="entry name" value="RNI-like"/>
    <property type="match status" value="1"/>
</dbReference>
<comment type="caution">
    <text evidence="4">The sequence shown here is derived from an EMBL/GenBank/DDBJ whole genome shotgun (WGS) entry which is preliminary data.</text>
</comment>
<accession>A0AB34IFS5</accession>
<feature type="compositionally biased region" description="Low complexity" evidence="2">
    <location>
        <begin position="370"/>
        <end position="379"/>
    </location>
</feature>
<dbReference type="Gene3D" id="3.80.10.10">
    <property type="entry name" value="Ribonuclease Inhibitor"/>
    <property type="match status" value="1"/>
</dbReference>
<feature type="compositionally biased region" description="Basic residues" evidence="2">
    <location>
        <begin position="448"/>
        <end position="467"/>
    </location>
</feature>
<keyword evidence="5" id="KW-1185">Reference proteome</keyword>
<feature type="compositionally biased region" description="Polar residues" evidence="2">
    <location>
        <begin position="430"/>
        <end position="444"/>
    </location>
</feature>
<reference evidence="4 5" key="1">
    <citation type="journal article" date="2024" name="Science">
        <title>Giant polyketide synthase enzymes in the biosynthesis of giant marine polyether toxins.</title>
        <authorList>
            <person name="Fallon T.R."/>
            <person name="Shende V.V."/>
            <person name="Wierzbicki I.H."/>
            <person name="Pendleton A.L."/>
            <person name="Watervoot N.F."/>
            <person name="Auber R.P."/>
            <person name="Gonzalez D.J."/>
            <person name="Wisecaver J.H."/>
            <person name="Moore B.S."/>
        </authorList>
    </citation>
    <scope>NUCLEOTIDE SEQUENCE [LARGE SCALE GENOMIC DNA]</scope>
    <source>
        <strain evidence="4 5">12B1</strain>
    </source>
</reference>
<evidence type="ECO:0000313" key="4">
    <source>
        <dbReference type="EMBL" id="KAL1496459.1"/>
    </source>
</evidence>